<dbReference type="SMART" id="SM00304">
    <property type="entry name" value="HAMP"/>
    <property type="match status" value="1"/>
</dbReference>
<dbReference type="EMBL" id="PIOC01000033">
    <property type="protein sequence ID" value="RDW15196.1"/>
    <property type="molecule type" value="Genomic_DNA"/>
</dbReference>
<dbReference type="SMART" id="SM00283">
    <property type="entry name" value="MA"/>
    <property type="match status" value="1"/>
</dbReference>
<evidence type="ECO:0000313" key="11">
    <source>
        <dbReference type="Proteomes" id="UP000257143"/>
    </source>
</evidence>
<evidence type="ECO:0008006" key="12">
    <source>
        <dbReference type="Google" id="ProtNLM"/>
    </source>
</evidence>
<dbReference type="Gene3D" id="1.10.287.950">
    <property type="entry name" value="Methyl-accepting chemotaxis protein"/>
    <property type="match status" value="1"/>
</dbReference>
<gene>
    <name evidence="10" type="ORF">CWR48_19390</name>
</gene>
<keyword evidence="4 6" id="KW-0807">Transducer</keyword>
<name>A0A3D8PGI2_9BACI</name>
<dbReference type="GO" id="GO:0007165">
    <property type="term" value="P:signal transduction"/>
    <property type="evidence" value="ECO:0007669"/>
    <property type="project" value="UniProtKB-KW"/>
</dbReference>
<accession>A0A3D8PGI2</accession>
<protein>
    <recommendedName>
        <fullName evidence="12">Methyl-accepting chemotaxis protein</fullName>
    </recommendedName>
</protein>
<dbReference type="InterPro" id="IPR003660">
    <property type="entry name" value="HAMP_dom"/>
</dbReference>
<sequence length="682" mass="74584">MKKIKFKNNLFIKIFSVFLICILVPMLINLFYTTYSASNALEDEARSSLSRIALEKEQQVDLVFDIQFDISEALVNELYTVNFFNEISNTGEVDQIKLDQIAQYLKKRHELSQGLYENIFFTYNDRVLADGIGGASVGYVMDKELESYYYEQLKNPVLTTGDYMYSPITGRPTLPIVNSIINETTKQVLSALVIPVDVNRLTEQLVDGDGEQSAHTMILDPTGLVIAADNSDLELKLDFSKNDEVKGFFKNMSETTSGSGNFTLNGVENIASYVQHDKYGFYILSYMPVSQYMEKVDALESGIIIVIILSIALAGLVVFFIVKRLVKPIKIVSETAQQIAAGNLTSDLLNIKSKDEIGELAKSFNTMFLSLREIVTQLGSSSEKVAASAEELSATSEQSSLVSKQVAEAIHQVAVGAEDQSKNTLDNSAMMGEITDRVRQVSMNTQHVASSAAIASEKVNIGAEAIYSSISEIENINKNIHDVGVKIRKLGDSSTEIGQIVGVITQIADQTNLLALNAAIEAARAGEHGSGFAVVAEEVRKLAVQSKESSIQIKKLVDTILGGTEQTVLSMDTTVAQSLKGMEAIKSVEETFLDIQNSIIEVSGQTQEVAAATNQIDAAIDQIELNTKQIHSISTETASKTQEVAASMEEHLASFEEINASSNSMAKLASELKELVRKFKVN</sequence>
<evidence type="ECO:0000256" key="6">
    <source>
        <dbReference type="PROSITE-ProRule" id="PRU00284"/>
    </source>
</evidence>
<dbReference type="Pfam" id="PF00015">
    <property type="entry name" value="MCPsignal"/>
    <property type="match status" value="1"/>
</dbReference>
<evidence type="ECO:0000256" key="2">
    <source>
        <dbReference type="ARBA" id="ARBA00022475"/>
    </source>
</evidence>
<dbReference type="Proteomes" id="UP000257143">
    <property type="component" value="Unassembled WGS sequence"/>
</dbReference>
<dbReference type="Pfam" id="PF00672">
    <property type="entry name" value="HAMP"/>
    <property type="match status" value="1"/>
</dbReference>
<keyword evidence="11" id="KW-1185">Reference proteome</keyword>
<organism evidence="10 11">
    <name type="scientific">Oceanobacillus arenosus</name>
    <dbReference type="NCBI Taxonomy" id="1229153"/>
    <lineage>
        <taxon>Bacteria</taxon>
        <taxon>Bacillati</taxon>
        <taxon>Bacillota</taxon>
        <taxon>Bacilli</taxon>
        <taxon>Bacillales</taxon>
        <taxon>Bacillaceae</taxon>
        <taxon>Oceanobacillus</taxon>
    </lineage>
</organism>
<comment type="caution">
    <text evidence="10">The sequence shown here is derived from an EMBL/GenBank/DDBJ whole genome shotgun (WGS) entry which is preliminary data.</text>
</comment>
<keyword evidence="7" id="KW-1133">Transmembrane helix</keyword>
<dbReference type="CDD" id="cd06225">
    <property type="entry name" value="HAMP"/>
    <property type="match status" value="1"/>
</dbReference>
<dbReference type="Gene3D" id="3.30.450.20">
    <property type="entry name" value="PAS domain"/>
    <property type="match status" value="2"/>
</dbReference>
<comment type="subcellular location">
    <subcellularLocation>
        <location evidence="1">Cell membrane</location>
    </subcellularLocation>
</comment>
<evidence type="ECO:0000256" key="4">
    <source>
        <dbReference type="ARBA" id="ARBA00023224"/>
    </source>
</evidence>
<dbReference type="PROSITE" id="PS50885">
    <property type="entry name" value="HAMP"/>
    <property type="match status" value="1"/>
</dbReference>
<evidence type="ECO:0000259" key="9">
    <source>
        <dbReference type="PROSITE" id="PS50885"/>
    </source>
</evidence>
<dbReference type="CDD" id="cd11386">
    <property type="entry name" value="MCP_signal"/>
    <property type="match status" value="1"/>
</dbReference>
<dbReference type="PROSITE" id="PS50111">
    <property type="entry name" value="CHEMOTAXIS_TRANSDUC_2"/>
    <property type="match status" value="1"/>
</dbReference>
<dbReference type="InterPro" id="IPR004089">
    <property type="entry name" value="MCPsignal_dom"/>
</dbReference>
<evidence type="ECO:0000259" key="8">
    <source>
        <dbReference type="PROSITE" id="PS50111"/>
    </source>
</evidence>
<dbReference type="SUPFAM" id="SSF58104">
    <property type="entry name" value="Methyl-accepting chemotaxis protein (MCP) signaling domain"/>
    <property type="match status" value="1"/>
</dbReference>
<dbReference type="GO" id="GO:0005886">
    <property type="term" value="C:plasma membrane"/>
    <property type="evidence" value="ECO:0007669"/>
    <property type="project" value="UniProtKB-SubCell"/>
</dbReference>
<dbReference type="OrthoDB" id="9760371at2"/>
<proteinExistence type="inferred from homology"/>
<reference evidence="11" key="1">
    <citation type="submission" date="2017-11" db="EMBL/GenBank/DDBJ databases">
        <authorList>
            <person name="Zhu W."/>
        </authorList>
    </citation>
    <scope>NUCLEOTIDE SEQUENCE [LARGE SCALE GENOMIC DNA]</scope>
    <source>
        <strain evidence="11">CAU 1183</strain>
    </source>
</reference>
<feature type="transmembrane region" description="Helical" evidence="7">
    <location>
        <begin position="12"/>
        <end position="32"/>
    </location>
</feature>
<comment type="similarity">
    <text evidence="5">Belongs to the methyl-accepting chemotaxis (MCP) protein family.</text>
</comment>
<evidence type="ECO:0000313" key="10">
    <source>
        <dbReference type="EMBL" id="RDW15196.1"/>
    </source>
</evidence>
<evidence type="ECO:0000256" key="1">
    <source>
        <dbReference type="ARBA" id="ARBA00004236"/>
    </source>
</evidence>
<keyword evidence="2" id="KW-1003">Cell membrane</keyword>
<feature type="domain" description="Methyl-accepting transducer" evidence="8">
    <location>
        <begin position="395"/>
        <end position="631"/>
    </location>
</feature>
<evidence type="ECO:0000256" key="5">
    <source>
        <dbReference type="ARBA" id="ARBA00029447"/>
    </source>
</evidence>
<dbReference type="PANTHER" id="PTHR32089">
    <property type="entry name" value="METHYL-ACCEPTING CHEMOTAXIS PROTEIN MCPB"/>
    <property type="match status" value="1"/>
</dbReference>
<dbReference type="AlphaFoldDB" id="A0A3D8PGI2"/>
<evidence type="ECO:0000256" key="7">
    <source>
        <dbReference type="SAM" id="Phobius"/>
    </source>
</evidence>
<keyword evidence="3 7" id="KW-0472">Membrane</keyword>
<dbReference type="RefSeq" id="WP_115774953.1">
    <property type="nucleotide sequence ID" value="NZ_PIOC01000033.1"/>
</dbReference>
<keyword evidence="7" id="KW-0812">Transmembrane</keyword>
<dbReference type="Gene3D" id="6.10.340.10">
    <property type="match status" value="1"/>
</dbReference>
<dbReference type="PANTHER" id="PTHR32089:SF112">
    <property type="entry name" value="LYSOZYME-LIKE PROTEIN-RELATED"/>
    <property type="match status" value="1"/>
</dbReference>
<evidence type="ECO:0000256" key="3">
    <source>
        <dbReference type="ARBA" id="ARBA00023136"/>
    </source>
</evidence>
<feature type="transmembrane region" description="Helical" evidence="7">
    <location>
        <begin position="302"/>
        <end position="322"/>
    </location>
</feature>
<feature type="domain" description="HAMP" evidence="9">
    <location>
        <begin position="323"/>
        <end position="376"/>
    </location>
</feature>